<dbReference type="EMBL" id="JO843593">
    <property type="protein sequence ID" value="AEO35210.1"/>
    <property type="molecule type" value="mRNA"/>
</dbReference>
<accession>G3MNZ2</accession>
<dbReference type="InterPro" id="IPR012674">
    <property type="entry name" value="Calycin"/>
</dbReference>
<dbReference type="SUPFAM" id="SSF50814">
    <property type="entry name" value="Lipocalins"/>
    <property type="match status" value="1"/>
</dbReference>
<feature type="chain" id="PRO_5003447157" description="Lipocalin" evidence="1">
    <location>
        <begin position="18"/>
        <end position="183"/>
    </location>
</feature>
<name>G3MNZ2_AMBMU</name>
<keyword evidence="1" id="KW-0732">Signal</keyword>
<sequence length="183" mass="21110">MIFTLALCLFAIATAAGRKNWENYYRPLDMRDLVKIKDRLLVLERTHTTHTHFRCHSARILGKIDHNTYIYSLVARNGTYPFSPYNLHNVTVKIEKPGRPHSVYRSTYIAGGTRVTKQLLAMHPQGLCAVLYVTKSDGERGCELLATISALKYNLLNPCQWYFYYNCPGKRLRVFSPDCVYDI</sequence>
<reference evidence="2" key="1">
    <citation type="journal article" date="2011" name="PLoS ONE">
        <title>A deep insight into the sialotranscriptome of the gulf coast tick, Amblyomma maculatum.</title>
        <authorList>
            <person name="Karim S."/>
            <person name="Singh P."/>
            <person name="Ribeiro J.M."/>
        </authorList>
    </citation>
    <scope>NUCLEOTIDE SEQUENCE</scope>
    <source>
        <tissue evidence="2">Salivary gland</tissue>
    </source>
</reference>
<evidence type="ECO:0008006" key="3">
    <source>
        <dbReference type="Google" id="ProtNLM"/>
    </source>
</evidence>
<proteinExistence type="evidence at transcript level"/>
<dbReference type="AlphaFoldDB" id="G3MNZ2"/>
<evidence type="ECO:0000256" key="1">
    <source>
        <dbReference type="SAM" id="SignalP"/>
    </source>
</evidence>
<evidence type="ECO:0000313" key="2">
    <source>
        <dbReference type="EMBL" id="AEO35210.1"/>
    </source>
</evidence>
<organism evidence="2">
    <name type="scientific">Amblyomma maculatum</name>
    <name type="common">Gulf Coast tick</name>
    <dbReference type="NCBI Taxonomy" id="34609"/>
    <lineage>
        <taxon>Eukaryota</taxon>
        <taxon>Metazoa</taxon>
        <taxon>Ecdysozoa</taxon>
        <taxon>Arthropoda</taxon>
        <taxon>Chelicerata</taxon>
        <taxon>Arachnida</taxon>
        <taxon>Acari</taxon>
        <taxon>Parasitiformes</taxon>
        <taxon>Ixodida</taxon>
        <taxon>Ixodoidea</taxon>
        <taxon>Ixodidae</taxon>
        <taxon>Amblyomminae</taxon>
        <taxon>Amblyomma</taxon>
    </lineage>
</organism>
<protein>
    <recommendedName>
        <fullName evidence="3">Lipocalin</fullName>
    </recommendedName>
</protein>
<feature type="signal peptide" evidence="1">
    <location>
        <begin position="1"/>
        <end position="17"/>
    </location>
</feature>